<reference evidence="1 2" key="1">
    <citation type="journal article" date="2020" name="Cell">
        <title>Large-Scale Comparative Analyses of Tick Genomes Elucidate Their Genetic Diversity and Vector Capacities.</title>
        <authorList>
            <consortium name="Tick Genome and Microbiome Consortium (TIGMIC)"/>
            <person name="Jia N."/>
            <person name="Wang J."/>
            <person name="Shi W."/>
            <person name="Du L."/>
            <person name="Sun Y."/>
            <person name="Zhan W."/>
            <person name="Jiang J.F."/>
            <person name="Wang Q."/>
            <person name="Zhang B."/>
            <person name="Ji P."/>
            <person name="Bell-Sakyi L."/>
            <person name="Cui X.M."/>
            <person name="Yuan T.T."/>
            <person name="Jiang B.G."/>
            <person name="Yang W.F."/>
            <person name="Lam T.T."/>
            <person name="Chang Q.C."/>
            <person name="Ding S.J."/>
            <person name="Wang X.J."/>
            <person name="Zhu J.G."/>
            <person name="Ruan X.D."/>
            <person name="Zhao L."/>
            <person name="Wei J.T."/>
            <person name="Ye R.Z."/>
            <person name="Que T.C."/>
            <person name="Du C.H."/>
            <person name="Zhou Y.H."/>
            <person name="Cheng J.X."/>
            <person name="Dai P.F."/>
            <person name="Guo W.B."/>
            <person name="Han X.H."/>
            <person name="Huang E.J."/>
            <person name="Li L.F."/>
            <person name="Wei W."/>
            <person name="Gao Y.C."/>
            <person name="Liu J.Z."/>
            <person name="Shao H.Z."/>
            <person name="Wang X."/>
            <person name="Wang C.C."/>
            <person name="Yang T.C."/>
            <person name="Huo Q.B."/>
            <person name="Li W."/>
            <person name="Chen H.Y."/>
            <person name="Chen S.E."/>
            <person name="Zhou L.G."/>
            <person name="Ni X.B."/>
            <person name="Tian J.H."/>
            <person name="Sheng Y."/>
            <person name="Liu T."/>
            <person name="Pan Y.S."/>
            <person name="Xia L.Y."/>
            <person name="Li J."/>
            <person name="Zhao F."/>
            <person name="Cao W.C."/>
        </authorList>
    </citation>
    <scope>NUCLEOTIDE SEQUENCE [LARGE SCALE GENOMIC DNA]</scope>
    <source>
        <strain evidence="1">Iper-2018</strain>
    </source>
</reference>
<comment type="caution">
    <text evidence="1">The sequence shown here is derived from an EMBL/GenBank/DDBJ whole genome shotgun (WGS) entry which is preliminary data.</text>
</comment>
<name>A0AC60PFS7_IXOPE</name>
<protein>
    <submittedName>
        <fullName evidence="1">Uncharacterized protein</fullName>
    </submittedName>
</protein>
<dbReference type="EMBL" id="JABSTQ010010676">
    <property type="protein sequence ID" value="KAG0418994.1"/>
    <property type="molecule type" value="Genomic_DNA"/>
</dbReference>
<accession>A0AC60PFS7</accession>
<sequence>MSLCGKTLLLLCCLLAQYLNSVSPEPACEDTTHRHATVKEFTCSNFASADDFKKYFKHDEEYPDLWFVLKDSNIDYLPPGVLAGTRASLLEFNNVKLKSFAAPDSNATAFAGLENSVRRIAFTHKSSVPSSWEMLKPLTKLEELVFFEMSLLNLTRDFNKLPKTLKKVVIIRSTIGFVDEDWMASLPNLENVRIQSSTLDKFSRKMLPRPAKHLRKLTIGDSSLTSLPKDFGADFPAMIQVNLRQNLINTFEKESLSPLNNNKTVVVLSGNPVQCDCKISFLLDFPETWVYPQCSSPESLAGTFLRNVTTDQLNCENDKRRSRADP</sequence>
<organism evidence="1 2">
    <name type="scientific">Ixodes persulcatus</name>
    <name type="common">Taiga tick</name>
    <dbReference type="NCBI Taxonomy" id="34615"/>
    <lineage>
        <taxon>Eukaryota</taxon>
        <taxon>Metazoa</taxon>
        <taxon>Ecdysozoa</taxon>
        <taxon>Arthropoda</taxon>
        <taxon>Chelicerata</taxon>
        <taxon>Arachnida</taxon>
        <taxon>Acari</taxon>
        <taxon>Parasitiformes</taxon>
        <taxon>Ixodida</taxon>
        <taxon>Ixodoidea</taxon>
        <taxon>Ixodidae</taxon>
        <taxon>Ixodinae</taxon>
        <taxon>Ixodes</taxon>
    </lineage>
</organism>
<gene>
    <name evidence="1" type="ORF">HPB47_004438</name>
</gene>
<evidence type="ECO:0000313" key="2">
    <source>
        <dbReference type="Proteomes" id="UP000805193"/>
    </source>
</evidence>
<dbReference type="Proteomes" id="UP000805193">
    <property type="component" value="Unassembled WGS sequence"/>
</dbReference>
<keyword evidence="2" id="KW-1185">Reference proteome</keyword>
<proteinExistence type="predicted"/>
<evidence type="ECO:0000313" key="1">
    <source>
        <dbReference type="EMBL" id="KAG0418994.1"/>
    </source>
</evidence>